<feature type="transmembrane region" description="Helical" evidence="2">
    <location>
        <begin position="58"/>
        <end position="77"/>
    </location>
</feature>
<dbReference type="AlphaFoldDB" id="A0ABD5XUE4"/>
<dbReference type="EMBL" id="JBHTAS010000001">
    <property type="protein sequence ID" value="MFC7138734.1"/>
    <property type="molecule type" value="Genomic_DNA"/>
</dbReference>
<keyword evidence="4" id="KW-1185">Reference proteome</keyword>
<proteinExistence type="predicted"/>
<evidence type="ECO:0000313" key="3">
    <source>
        <dbReference type="EMBL" id="MFC7138734.1"/>
    </source>
</evidence>
<feature type="region of interest" description="Disordered" evidence="1">
    <location>
        <begin position="1"/>
        <end position="21"/>
    </location>
</feature>
<gene>
    <name evidence="3" type="ORF">ACFQMA_02645</name>
</gene>
<protein>
    <submittedName>
        <fullName evidence="3">Uncharacterized protein</fullName>
    </submittedName>
</protein>
<keyword evidence="2" id="KW-0812">Transmembrane</keyword>
<organism evidence="3 4">
    <name type="scientific">Halosimplex aquaticum</name>
    <dbReference type="NCBI Taxonomy" id="3026162"/>
    <lineage>
        <taxon>Archaea</taxon>
        <taxon>Methanobacteriati</taxon>
        <taxon>Methanobacteriota</taxon>
        <taxon>Stenosarchaea group</taxon>
        <taxon>Halobacteria</taxon>
        <taxon>Halobacteriales</taxon>
        <taxon>Haloarculaceae</taxon>
        <taxon>Halosimplex</taxon>
    </lineage>
</organism>
<comment type="caution">
    <text evidence="3">The sequence shown here is derived from an EMBL/GenBank/DDBJ whole genome shotgun (WGS) entry which is preliminary data.</text>
</comment>
<keyword evidence="2" id="KW-0472">Membrane</keyword>
<dbReference type="GeneID" id="78818976"/>
<sequence>MTEQQGATSGSGQDRTETDPTVETFWSALNTGALLVVAGLVSVGVHSLRGDWPAGFDGWGAAAFVVVGVGLVGYSLAITR</sequence>
<evidence type="ECO:0000256" key="2">
    <source>
        <dbReference type="SAM" id="Phobius"/>
    </source>
</evidence>
<feature type="compositionally biased region" description="Polar residues" evidence="1">
    <location>
        <begin position="1"/>
        <end position="13"/>
    </location>
</feature>
<evidence type="ECO:0000256" key="1">
    <source>
        <dbReference type="SAM" id="MobiDB-lite"/>
    </source>
</evidence>
<dbReference type="Proteomes" id="UP001596432">
    <property type="component" value="Unassembled WGS sequence"/>
</dbReference>
<dbReference type="RefSeq" id="WP_274324348.1">
    <property type="nucleotide sequence ID" value="NZ_CP118158.1"/>
</dbReference>
<keyword evidence="2" id="KW-1133">Transmembrane helix</keyword>
<feature type="transmembrane region" description="Helical" evidence="2">
    <location>
        <begin position="25"/>
        <end position="46"/>
    </location>
</feature>
<evidence type="ECO:0000313" key="4">
    <source>
        <dbReference type="Proteomes" id="UP001596432"/>
    </source>
</evidence>
<name>A0ABD5XUE4_9EURY</name>
<reference evidence="3 4" key="1">
    <citation type="journal article" date="2019" name="Int. J. Syst. Evol. Microbiol.">
        <title>The Global Catalogue of Microorganisms (GCM) 10K type strain sequencing project: providing services to taxonomists for standard genome sequencing and annotation.</title>
        <authorList>
            <consortium name="The Broad Institute Genomics Platform"/>
            <consortium name="The Broad Institute Genome Sequencing Center for Infectious Disease"/>
            <person name="Wu L."/>
            <person name="Ma J."/>
        </authorList>
    </citation>
    <scope>NUCLEOTIDE SEQUENCE [LARGE SCALE GENOMIC DNA]</scope>
    <source>
        <strain evidence="3 4">XZYJT29</strain>
    </source>
</reference>
<accession>A0ABD5XUE4</accession>